<dbReference type="PANTHER" id="PTHR13049:SF2">
    <property type="entry name" value="COILED-COIL DOMAIN-CONTAINING PROTEIN 25"/>
    <property type="match status" value="1"/>
</dbReference>
<name>A0A813RP10_9BILA</name>
<evidence type="ECO:0000256" key="3">
    <source>
        <dbReference type="ARBA" id="ARBA00024214"/>
    </source>
</evidence>
<evidence type="ECO:0000259" key="5">
    <source>
        <dbReference type="Pfam" id="PF05670"/>
    </source>
</evidence>
<protein>
    <recommendedName>
        <fullName evidence="2">Coiled-coil domain-containing protein 25</fullName>
    </recommendedName>
</protein>
<dbReference type="EMBL" id="CAJNOO010000071">
    <property type="protein sequence ID" value="CAF0784745.1"/>
    <property type="molecule type" value="Genomic_DNA"/>
</dbReference>
<evidence type="ECO:0000256" key="2">
    <source>
        <dbReference type="ARBA" id="ARBA00016700"/>
    </source>
</evidence>
<proteinExistence type="inferred from homology"/>
<dbReference type="PANTHER" id="PTHR13049">
    <property type="entry name" value="DUF814-RELATED"/>
    <property type="match status" value="1"/>
</dbReference>
<dbReference type="InterPro" id="IPR008532">
    <property type="entry name" value="NFACT_RNA-bd"/>
</dbReference>
<dbReference type="EMBL" id="CAJNOO010000071">
    <property type="protein sequence ID" value="CAF0784761.1"/>
    <property type="molecule type" value="Genomic_DNA"/>
</dbReference>
<organism evidence="6 7">
    <name type="scientific">Rotaria sordida</name>
    <dbReference type="NCBI Taxonomy" id="392033"/>
    <lineage>
        <taxon>Eukaryota</taxon>
        <taxon>Metazoa</taxon>
        <taxon>Spiralia</taxon>
        <taxon>Gnathifera</taxon>
        <taxon>Rotifera</taxon>
        <taxon>Eurotatoria</taxon>
        <taxon>Bdelloidea</taxon>
        <taxon>Philodinida</taxon>
        <taxon>Philodinidae</taxon>
        <taxon>Rotaria</taxon>
    </lineage>
</organism>
<reference evidence="6" key="1">
    <citation type="submission" date="2021-02" db="EMBL/GenBank/DDBJ databases">
        <authorList>
            <person name="Nowell W R."/>
        </authorList>
    </citation>
    <scope>NUCLEOTIDE SEQUENCE</scope>
</reference>
<comment type="similarity">
    <text evidence="1">Belongs to the CCDC25 family.</text>
</comment>
<dbReference type="AlphaFoldDB" id="A0A813RP10"/>
<evidence type="ECO:0000256" key="4">
    <source>
        <dbReference type="SAM" id="MobiDB-lite"/>
    </source>
</evidence>
<accession>A0A813RP10</accession>
<evidence type="ECO:0000313" key="7">
    <source>
        <dbReference type="Proteomes" id="UP000663882"/>
    </source>
</evidence>
<evidence type="ECO:0000313" key="6">
    <source>
        <dbReference type="EMBL" id="CAF0784761.1"/>
    </source>
</evidence>
<dbReference type="OrthoDB" id="200398at2759"/>
<evidence type="ECO:0000256" key="1">
    <source>
        <dbReference type="ARBA" id="ARBA00008998"/>
    </source>
</evidence>
<dbReference type="Proteomes" id="UP000663882">
    <property type="component" value="Unassembled WGS sequence"/>
</dbReference>
<dbReference type="Pfam" id="PF05670">
    <property type="entry name" value="NFACT-R_1"/>
    <property type="match status" value="1"/>
</dbReference>
<gene>
    <name evidence="6" type="ORF">RFH988_LOCUS3104</name>
</gene>
<comment type="subunit">
    <text evidence="3">Interacts (via cytoplasmic region) with ILK.</text>
</comment>
<comment type="caution">
    <text evidence="6">The sequence shown here is derived from an EMBL/GenBank/DDBJ whole genome shotgun (WGS) entry which is preliminary data.</text>
</comment>
<feature type="region of interest" description="Disordered" evidence="4">
    <location>
        <begin position="140"/>
        <end position="180"/>
    </location>
</feature>
<feature type="domain" description="NFACT RNA-binding" evidence="5">
    <location>
        <begin position="1"/>
        <end position="111"/>
    </location>
</feature>
<sequence>MVFFFTSNVVDPPYTIYMGRDKYENNELLKYCWPEDVWFHVSKLSSAHVYLRLQKGETIDNLPALVLEDCCQLVKANSIEGCKLNKVDIVYTPVDNLRQTNDMDVGQVGFHVDKNVKQYVVSKKQNEIVNRLNKTKTEFSTEEFMSQREQRDNLEREEKKRLMREQKQRDKEEEKRRQEQAELNTWNYTNARTKPTPKKTFVLFPQFRIGTWSRVYVESFSVYKPYICVFVKGSDESLANFIAFFSHSGQLQMKVEYDHRYTLRQLICDESSRGNCIWAVDRGMHCIYKHDLPRINKEIKPFLSTHKIATRLNDRSCDVIRMAINQNILALLDSRTQIVTLYDKNTEKEVGIYSAESLPTDENKLWRVEIFPDNSLLLRFDDDERTGDRSQVIHHIVVHVKKNELNKKYEAISQIQATNVYGFAIGSDSEVIVGLRKSNCFEGLITCYV</sequence>
<dbReference type="InterPro" id="IPR039730">
    <property type="entry name" value="Jlp2/Ccd25"/>
</dbReference>